<dbReference type="OrthoDB" id="3226546at2759"/>
<protein>
    <recommendedName>
        <fullName evidence="3">HTH cro/C1-type domain-containing protein</fullName>
    </recommendedName>
</protein>
<dbReference type="AlphaFoldDB" id="A0A1C7MND7"/>
<evidence type="ECO:0000259" key="3">
    <source>
        <dbReference type="PROSITE" id="PS50943"/>
    </source>
</evidence>
<dbReference type="InterPro" id="IPR010982">
    <property type="entry name" value="Lambda_DNA-bd_dom_sf"/>
</dbReference>
<feature type="domain" description="HTH cro/C1-type" evidence="3">
    <location>
        <begin position="23"/>
        <end position="77"/>
    </location>
</feature>
<evidence type="ECO:0000256" key="1">
    <source>
        <dbReference type="ARBA" id="ARBA00009802"/>
    </source>
</evidence>
<comment type="similarity">
    <text evidence="1">Belongs to the MBF1 family.</text>
</comment>
<dbReference type="Proteomes" id="UP000092993">
    <property type="component" value="Unassembled WGS sequence"/>
</dbReference>
<dbReference type="GO" id="GO:0003677">
    <property type="term" value="F:DNA binding"/>
    <property type="evidence" value="ECO:0007669"/>
    <property type="project" value="InterPro"/>
</dbReference>
<keyword evidence="5" id="KW-1185">Reference proteome</keyword>
<dbReference type="Pfam" id="PF01381">
    <property type="entry name" value="HTH_3"/>
    <property type="match status" value="1"/>
</dbReference>
<dbReference type="SMART" id="SM00530">
    <property type="entry name" value="HTH_XRE"/>
    <property type="match status" value="1"/>
</dbReference>
<dbReference type="InterPro" id="IPR001387">
    <property type="entry name" value="Cro/C1-type_HTH"/>
</dbReference>
<dbReference type="CDD" id="cd00093">
    <property type="entry name" value="HTH_XRE"/>
    <property type="match status" value="1"/>
</dbReference>
<dbReference type="OMA" id="NPQCSAL"/>
<evidence type="ECO:0000313" key="5">
    <source>
        <dbReference type="Proteomes" id="UP000092993"/>
    </source>
</evidence>
<dbReference type="SUPFAM" id="SSF47413">
    <property type="entry name" value="lambda repressor-like DNA-binding domains"/>
    <property type="match status" value="1"/>
</dbReference>
<evidence type="ECO:0000256" key="2">
    <source>
        <dbReference type="ARBA" id="ARBA00035107"/>
    </source>
</evidence>
<sequence>MHHTSLLPLHICNYGPNPQCSALAAAKEKKGMSYADIASKLGKSEQHVIDVCTGAATPTQDEFNALAAVLGITSAAPHNSAHSTK</sequence>
<organism evidence="4 5">
    <name type="scientific">Grifola frondosa</name>
    <name type="common">Maitake</name>
    <name type="synonym">Polyporus frondosus</name>
    <dbReference type="NCBI Taxonomy" id="5627"/>
    <lineage>
        <taxon>Eukaryota</taxon>
        <taxon>Fungi</taxon>
        <taxon>Dikarya</taxon>
        <taxon>Basidiomycota</taxon>
        <taxon>Agaricomycotina</taxon>
        <taxon>Agaricomycetes</taxon>
        <taxon>Polyporales</taxon>
        <taxon>Grifolaceae</taxon>
        <taxon>Grifola</taxon>
    </lineage>
</organism>
<dbReference type="PROSITE" id="PS50943">
    <property type="entry name" value="HTH_CROC1"/>
    <property type="match status" value="1"/>
</dbReference>
<evidence type="ECO:0000313" key="4">
    <source>
        <dbReference type="EMBL" id="OBZ78381.1"/>
    </source>
</evidence>
<name>A0A1C7MND7_GRIFR</name>
<dbReference type="Gene3D" id="1.10.260.40">
    <property type="entry name" value="lambda repressor-like DNA-binding domains"/>
    <property type="match status" value="1"/>
</dbReference>
<dbReference type="EMBL" id="LUGG01000002">
    <property type="protein sequence ID" value="OBZ78381.1"/>
    <property type="molecule type" value="Genomic_DNA"/>
</dbReference>
<gene>
    <name evidence="4" type="ORF">A0H81_01980</name>
</gene>
<comment type="function">
    <text evidence="2">Transcriptional coactivator that stimulates GCN4-dependent transcriptional activity by bridging the DNA-binding region of GCN4 and TBP (SPT15), thereby recruiting TBP to GCN4-bound promoters. Involved in induction of the ribosome quality control (RQC) pathway; a pathway that degrades nascent peptide chains during problematic translation. Required to prevent stalled ribosomes from frameshifting.</text>
</comment>
<proteinExistence type="inferred from homology"/>
<comment type="caution">
    <text evidence="4">The sequence shown here is derived from an EMBL/GenBank/DDBJ whole genome shotgun (WGS) entry which is preliminary data.</text>
</comment>
<accession>A0A1C7MND7</accession>
<reference evidence="4 5" key="1">
    <citation type="submission" date="2016-03" db="EMBL/GenBank/DDBJ databases">
        <title>Whole genome sequencing of Grifola frondosa 9006-11.</title>
        <authorList>
            <person name="Min B."/>
            <person name="Park H."/>
            <person name="Kim J.-G."/>
            <person name="Cho H."/>
            <person name="Oh Y.-L."/>
            <person name="Kong W.-S."/>
            <person name="Choi I.-G."/>
        </authorList>
    </citation>
    <scope>NUCLEOTIDE SEQUENCE [LARGE SCALE GENOMIC DNA]</scope>
    <source>
        <strain evidence="4 5">9006-11</strain>
    </source>
</reference>